<feature type="active site" description="Nucleophile" evidence="6">
    <location>
        <position position="412"/>
    </location>
</feature>
<reference evidence="8 9" key="1">
    <citation type="submission" date="2019-11" db="EMBL/GenBank/DDBJ databases">
        <title>P. haliotis isolates from Z. marina roots.</title>
        <authorList>
            <person name="Cohen M."/>
            <person name="Jospin G."/>
            <person name="Eisen J.A."/>
            <person name="Coil D.A."/>
        </authorList>
    </citation>
    <scope>NUCLEOTIDE SEQUENCE [LARGE SCALE GENOMIC DNA]</scope>
    <source>
        <strain evidence="8 9">UCD-MCMsp1aY</strain>
    </source>
</reference>
<dbReference type="EC" id="2.1.1.190" evidence="8"/>
<dbReference type="Proteomes" id="UP000439994">
    <property type="component" value="Unassembled WGS sequence"/>
</dbReference>
<evidence type="ECO:0000313" key="9">
    <source>
        <dbReference type="Proteomes" id="UP000439994"/>
    </source>
</evidence>
<dbReference type="NCBIfam" id="NF009639">
    <property type="entry name" value="PRK13168.1"/>
    <property type="match status" value="1"/>
</dbReference>
<evidence type="ECO:0000256" key="4">
    <source>
        <dbReference type="ARBA" id="ARBA00022691"/>
    </source>
</evidence>
<dbReference type="PROSITE" id="PS01230">
    <property type="entry name" value="TRMA_1"/>
    <property type="match status" value="1"/>
</dbReference>
<feature type="binding site" evidence="6">
    <location>
        <position position="287"/>
    </location>
    <ligand>
        <name>S-adenosyl-L-methionine</name>
        <dbReference type="ChEBI" id="CHEBI:59789"/>
    </ligand>
</feature>
<dbReference type="Gene3D" id="3.40.50.150">
    <property type="entry name" value="Vaccinia Virus protein VP39"/>
    <property type="match status" value="1"/>
</dbReference>
<keyword evidence="2 6" id="KW-0489">Methyltransferase</keyword>
<keyword evidence="1" id="KW-0479">Metal-binding</keyword>
<dbReference type="Gene3D" id="2.40.50.1070">
    <property type="match status" value="1"/>
</dbReference>
<dbReference type="InterPro" id="IPR010280">
    <property type="entry name" value="U5_MeTrfase_fam"/>
</dbReference>
<feature type="binding site" evidence="6">
    <location>
        <position position="386"/>
    </location>
    <ligand>
        <name>S-adenosyl-L-methionine</name>
        <dbReference type="ChEBI" id="CHEBI:59789"/>
    </ligand>
</feature>
<dbReference type="InterPro" id="IPR029063">
    <property type="entry name" value="SAM-dependent_MTases_sf"/>
</dbReference>
<feature type="binding site" evidence="6">
    <location>
        <position position="337"/>
    </location>
    <ligand>
        <name>S-adenosyl-L-methionine</name>
        <dbReference type="ChEBI" id="CHEBI:59789"/>
    </ligand>
</feature>
<keyword evidence="3 6" id="KW-0808">Transferase</keyword>
<feature type="active site" evidence="7">
    <location>
        <position position="412"/>
    </location>
</feature>
<keyword evidence="4 6" id="KW-0949">S-adenosyl-L-methionine</keyword>
<dbReference type="PROSITE" id="PS51687">
    <property type="entry name" value="SAM_MT_RNA_M5U"/>
    <property type="match status" value="1"/>
</dbReference>
<dbReference type="AlphaFoldDB" id="A0A6N8FDB1"/>
<organism evidence="8 9">
    <name type="scientific">Psychrosphaera haliotis</name>
    <dbReference type="NCBI Taxonomy" id="555083"/>
    <lineage>
        <taxon>Bacteria</taxon>
        <taxon>Pseudomonadati</taxon>
        <taxon>Pseudomonadota</taxon>
        <taxon>Gammaproteobacteria</taxon>
        <taxon>Alteromonadales</taxon>
        <taxon>Pseudoalteromonadaceae</taxon>
        <taxon>Psychrosphaera</taxon>
    </lineage>
</organism>
<sequence length="454" mass="50867">MAKFFKPTKQLKSRKHASAGKQLAQFSGVAEKYDLSLKSIVSNPHGKVAFVPGLLTGETAKIKPLTYTDKVLQGQIIEIIEESEKRIAPECEHFGTCGGCQLQYLANEDQVTEKENVLKQLMEKQLGSIEGVWQPAITSESWGYRRAARLALWWTGKKKLTLGFRESKSKHIVDINSCAILAPALEKIALTIKPTLLELETGQNLTHIQLFDLDDYQCAILRATEVLSLADQQRLIDFAVGLNVHLIVEYSDSRYDVLHQHTAANGEQLHYSTDNVKFEFSPKDFIQVNQAVNDQMVQQAMDWLKPTANDTVLDLFSGVGNFTLPLAKRSKQVIGVEGVSNMVKQLKHNAQLNDLTNVEAYQADLSVFDEKRPPTWLKPIDKLLLDPARDGALAVMQTIPKIKPKQILYISCNPTTMVRDLKILLAADYQLKKAGILNMFPNTAHMEAMVLLEK</sequence>
<protein>
    <submittedName>
        <fullName evidence="8">23S rRNA (Uracil(1939)-C(5))-methyltransferase RlmD</fullName>
        <ecNumber evidence="8">2.1.1.190</ecNumber>
    </submittedName>
</protein>
<evidence type="ECO:0000256" key="3">
    <source>
        <dbReference type="ARBA" id="ARBA00022679"/>
    </source>
</evidence>
<feature type="binding site" evidence="6">
    <location>
        <position position="316"/>
    </location>
    <ligand>
        <name>S-adenosyl-L-methionine</name>
        <dbReference type="ChEBI" id="CHEBI:59789"/>
    </ligand>
</feature>
<dbReference type="EMBL" id="WOCD01000005">
    <property type="protein sequence ID" value="MUH72940.1"/>
    <property type="molecule type" value="Genomic_DNA"/>
</dbReference>
<keyword evidence="1" id="KW-0408">Iron</keyword>
<keyword evidence="1" id="KW-0004">4Fe-4S</keyword>
<evidence type="ECO:0000256" key="2">
    <source>
        <dbReference type="ARBA" id="ARBA00022603"/>
    </source>
</evidence>
<dbReference type="PANTHER" id="PTHR11061">
    <property type="entry name" value="RNA M5U METHYLTRANSFERASE"/>
    <property type="match status" value="1"/>
</dbReference>
<dbReference type="GO" id="GO:0070041">
    <property type="term" value="F:rRNA (uridine-C5-)-methyltransferase activity"/>
    <property type="evidence" value="ECO:0007669"/>
    <property type="project" value="TreeGrafter"/>
</dbReference>
<keyword evidence="9" id="KW-1185">Reference proteome</keyword>
<comment type="similarity">
    <text evidence="6">Belongs to the class I-like SAM-binding methyltransferase superfamily. RNA M5U methyltransferase family.</text>
</comment>
<proteinExistence type="inferred from homology"/>
<gene>
    <name evidence="8" type="primary">rlmD</name>
    <name evidence="8" type="ORF">GNP35_10870</name>
</gene>
<name>A0A6N8FDB1_9GAMM</name>
<dbReference type="CDD" id="cd02440">
    <property type="entry name" value="AdoMet_MTases"/>
    <property type="match status" value="1"/>
</dbReference>
<evidence type="ECO:0000256" key="6">
    <source>
        <dbReference type="PROSITE-ProRule" id="PRU01024"/>
    </source>
</evidence>
<evidence type="ECO:0000256" key="5">
    <source>
        <dbReference type="ARBA" id="ARBA00023014"/>
    </source>
</evidence>
<dbReference type="InterPro" id="IPR030390">
    <property type="entry name" value="MeTrfase_TrmA_AS"/>
</dbReference>
<dbReference type="PANTHER" id="PTHR11061:SF49">
    <property type="entry name" value="23S RRNA (URACIL(1939)-C(5))-METHYLTRANSFERASE RLMD"/>
    <property type="match status" value="1"/>
</dbReference>
<dbReference type="RefSeq" id="WP_155696144.1">
    <property type="nucleotide sequence ID" value="NZ_WOCD01000005.1"/>
</dbReference>
<accession>A0A6N8FDB1</accession>
<dbReference type="GO" id="GO:0070475">
    <property type="term" value="P:rRNA base methylation"/>
    <property type="evidence" value="ECO:0007669"/>
    <property type="project" value="TreeGrafter"/>
</dbReference>
<dbReference type="Gene3D" id="2.40.50.140">
    <property type="entry name" value="Nucleic acid-binding proteins"/>
    <property type="match status" value="1"/>
</dbReference>
<evidence type="ECO:0000313" key="8">
    <source>
        <dbReference type="EMBL" id="MUH72940.1"/>
    </source>
</evidence>
<keyword evidence="5" id="KW-0411">Iron-sulfur</keyword>
<dbReference type="Pfam" id="PF05958">
    <property type="entry name" value="tRNA_U5-meth_tr"/>
    <property type="match status" value="1"/>
</dbReference>
<dbReference type="OrthoDB" id="9804590at2"/>
<evidence type="ECO:0000256" key="7">
    <source>
        <dbReference type="PROSITE-ProRule" id="PRU10015"/>
    </source>
</evidence>
<dbReference type="SUPFAM" id="SSF53335">
    <property type="entry name" value="S-adenosyl-L-methionine-dependent methyltransferases"/>
    <property type="match status" value="1"/>
</dbReference>
<dbReference type="NCBIfam" id="TIGR00479">
    <property type="entry name" value="rumA"/>
    <property type="match status" value="1"/>
</dbReference>
<evidence type="ECO:0000256" key="1">
    <source>
        <dbReference type="ARBA" id="ARBA00022485"/>
    </source>
</evidence>
<comment type="caution">
    <text evidence="8">The sequence shown here is derived from an EMBL/GenBank/DDBJ whole genome shotgun (WGS) entry which is preliminary data.</text>
</comment>
<dbReference type="InterPro" id="IPR012340">
    <property type="entry name" value="NA-bd_OB-fold"/>
</dbReference>
<dbReference type="GO" id="GO:0051539">
    <property type="term" value="F:4 iron, 4 sulfur cluster binding"/>
    <property type="evidence" value="ECO:0007669"/>
    <property type="project" value="UniProtKB-KW"/>
</dbReference>